<dbReference type="RefSeq" id="WP_186892677.1">
    <property type="nucleotide sequence ID" value="NZ_JACOFU010000012.1"/>
</dbReference>
<reference evidence="2 3" key="1">
    <citation type="submission" date="2020-08" db="EMBL/GenBank/DDBJ databases">
        <title>Novel species isolated from subtropical streams in China.</title>
        <authorList>
            <person name="Lu H."/>
        </authorList>
    </citation>
    <scope>NUCLEOTIDE SEQUENCE [LARGE SCALE GENOMIC DNA]</scope>
    <source>
        <strain evidence="2 3">KCTC 52442</strain>
    </source>
</reference>
<proteinExistence type="predicted"/>
<comment type="caution">
    <text evidence="2">The sequence shown here is derived from an EMBL/GenBank/DDBJ whole genome shotgun (WGS) entry which is preliminary data.</text>
</comment>
<accession>A0ABR6XXD1</accession>
<evidence type="ECO:0000313" key="2">
    <source>
        <dbReference type="EMBL" id="MBC3833632.1"/>
    </source>
</evidence>
<dbReference type="EMBL" id="JACOFU010000012">
    <property type="protein sequence ID" value="MBC3833632.1"/>
    <property type="molecule type" value="Genomic_DNA"/>
</dbReference>
<evidence type="ECO:0000256" key="1">
    <source>
        <dbReference type="SAM" id="MobiDB-lite"/>
    </source>
</evidence>
<evidence type="ECO:0000313" key="3">
    <source>
        <dbReference type="Proteomes" id="UP000643610"/>
    </source>
</evidence>
<name>A0ABR6XXD1_9BURK</name>
<sequence length="93" mass="10840">MSFMRIFTIFENISAPKKTISSGSILSGQYQPTETAQSRTKTWPQIERRVSVDRRQQERRTVNCQPYIDTRKNNGRRRSFGRRVSDQASGLPF</sequence>
<protein>
    <submittedName>
        <fullName evidence="2">Uncharacterized protein</fullName>
    </submittedName>
</protein>
<organism evidence="2 3">
    <name type="scientific">Undibacterium amnicola</name>
    <dbReference type="NCBI Taxonomy" id="1834038"/>
    <lineage>
        <taxon>Bacteria</taxon>
        <taxon>Pseudomonadati</taxon>
        <taxon>Pseudomonadota</taxon>
        <taxon>Betaproteobacteria</taxon>
        <taxon>Burkholderiales</taxon>
        <taxon>Oxalobacteraceae</taxon>
        <taxon>Undibacterium</taxon>
    </lineage>
</organism>
<keyword evidence="3" id="KW-1185">Reference proteome</keyword>
<gene>
    <name evidence="2" type="ORF">H8K33_19150</name>
</gene>
<feature type="region of interest" description="Disordered" evidence="1">
    <location>
        <begin position="69"/>
        <end position="93"/>
    </location>
</feature>
<dbReference type="Proteomes" id="UP000643610">
    <property type="component" value="Unassembled WGS sequence"/>
</dbReference>